<comment type="caution">
    <text evidence="2">The sequence shown here is derived from an EMBL/GenBank/DDBJ whole genome shotgun (WGS) entry which is preliminary data.</text>
</comment>
<evidence type="ECO:0000313" key="3">
    <source>
        <dbReference type="Proteomes" id="UP000784294"/>
    </source>
</evidence>
<feature type="region of interest" description="Disordered" evidence="1">
    <location>
        <begin position="1"/>
        <end position="32"/>
    </location>
</feature>
<accession>A0A3S5B9D1</accession>
<evidence type="ECO:0000256" key="1">
    <source>
        <dbReference type="SAM" id="MobiDB-lite"/>
    </source>
</evidence>
<reference evidence="2" key="1">
    <citation type="submission" date="2018-11" db="EMBL/GenBank/DDBJ databases">
        <authorList>
            <consortium name="Pathogen Informatics"/>
        </authorList>
    </citation>
    <scope>NUCLEOTIDE SEQUENCE</scope>
</reference>
<protein>
    <submittedName>
        <fullName evidence="2">Uncharacterized protein</fullName>
    </submittedName>
</protein>
<name>A0A3S5B9D1_9PLAT</name>
<dbReference type="AlphaFoldDB" id="A0A3S5B9D1"/>
<organism evidence="2 3">
    <name type="scientific">Protopolystoma xenopodis</name>
    <dbReference type="NCBI Taxonomy" id="117903"/>
    <lineage>
        <taxon>Eukaryota</taxon>
        <taxon>Metazoa</taxon>
        <taxon>Spiralia</taxon>
        <taxon>Lophotrochozoa</taxon>
        <taxon>Platyhelminthes</taxon>
        <taxon>Monogenea</taxon>
        <taxon>Polyopisthocotylea</taxon>
        <taxon>Polystomatidea</taxon>
        <taxon>Polystomatidae</taxon>
        <taxon>Protopolystoma</taxon>
    </lineage>
</organism>
<proteinExistence type="predicted"/>
<feature type="region of interest" description="Disordered" evidence="1">
    <location>
        <begin position="66"/>
        <end position="85"/>
    </location>
</feature>
<gene>
    <name evidence="2" type="ORF">PXEA_LOCUS31007</name>
</gene>
<sequence>MDAAAAAIPSVFASRLSPSGGHIPVDDEGRGGDHLTSLGCRRFCVTRTRRSPSGCQLGRALLSFEAPTYPPSSTSPGPIPPGEAF</sequence>
<dbReference type="EMBL" id="CAAALY010255386">
    <property type="protein sequence ID" value="VEL37567.1"/>
    <property type="molecule type" value="Genomic_DNA"/>
</dbReference>
<evidence type="ECO:0000313" key="2">
    <source>
        <dbReference type="EMBL" id="VEL37567.1"/>
    </source>
</evidence>
<dbReference type="Proteomes" id="UP000784294">
    <property type="component" value="Unassembled WGS sequence"/>
</dbReference>
<keyword evidence="3" id="KW-1185">Reference proteome</keyword>